<evidence type="ECO:0000313" key="3">
    <source>
        <dbReference type="WBParaSite" id="PTRK_0001521200.1"/>
    </source>
</evidence>
<accession>A0A0N5A0X0</accession>
<evidence type="ECO:0000313" key="2">
    <source>
        <dbReference type="Proteomes" id="UP000038045"/>
    </source>
</evidence>
<name>A0A0N5A0X0_PARTI</name>
<proteinExistence type="predicted"/>
<feature type="region of interest" description="Disordered" evidence="1">
    <location>
        <begin position="1"/>
        <end position="136"/>
    </location>
</feature>
<evidence type="ECO:0000256" key="1">
    <source>
        <dbReference type="SAM" id="MobiDB-lite"/>
    </source>
</evidence>
<dbReference type="Proteomes" id="UP000038045">
    <property type="component" value="Unplaced"/>
</dbReference>
<feature type="compositionally biased region" description="Polar residues" evidence="1">
    <location>
        <begin position="105"/>
        <end position="116"/>
    </location>
</feature>
<reference evidence="3" key="1">
    <citation type="submission" date="2017-02" db="UniProtKB">
        <authorList>
            <consortium name="WormBaseParasite"/>
        </authorList>
    </citation>
    <scope>IDENTIFICATION</scope>
</reference>
<feature type="compositionally biased region" description="Polar residues" evidence="1">
    <location>
        <begin position="56"/>
        <end position="70"/>
    </location>
</feature>
<organism evidence="2 3">
    <name type="scientific">Parastrongyloides trichosuri</name>
    <name type="common">Possum-specific nematode worm</name>
    <dbReference type="NCBI Taxonomy" id="131310"/>
    <lineage>
        <taxon>Eukaryota</taxon>
        <taxon>Metazoa</taxon>
        <taxon>Ecdysozoa</taxon>
        <taxon>Nematoda</taxon>
        <taxon>Chromadorea</taxon>
        <taxon>Rhabditida</taxon>
        <taxon>Tylenchina</taxon>
        <taxon>Panagrolaimomorpha</taxon>
        <taxon>Strongyloidoidea</taxon>
        <taxon>Strongyloididae</taxon>
        <taxon>Parastrongyloides</taxon>
    </lineage>
</organism>
<dbReference type="WBParaSite" id="PTRK_0001521200.1">
    <property type="protein sequence ID" value="PTRK_0001521200.1"/>
    <property type="gene ID" value="PTRK_0001521200"/>
</dbReference>
<feature type="compositionally biased region" description="Polar residues" evidence="1">
    <location>
        <begin position="1"/>
        <end position="11"/>
    </location>
</feature>
<feature type="compositionally biased region" description="Polar residues" evidence="1">
    <location>
        <begin position="29"/>
        <end position="49"/>
    </location>
</feature>
<keyword evidence="2" id="KW-1185">Reference proteome</keyword>
<protein>
    <submittedName>
        <fullName evidence="3">Uncharacterized protein</fullName>
    </submittedName>
</protein>
<dbReference type="AlphaFoldDB" id="A0A0N5A0X0"/>
<sequence>MNNQSNQPSIKKNCDSSLREPTSPAASAWYTTPAWNATGSTLYPQSDNTVDIGADSVTSTPGVDHSTQVERSGMGRKRPCAAAVLSSRNSQSTPKKQKTHHDSLPTHSPIGSSRSLSPFDISSDEDISPPLDSPSVRFPRAQTVAISDQDWRLFNQKPMDTADGSGRTKKYQCTLQDPEEDHATFNDRYEVAAKEMKSWHQKMEQACKFSSQTFRRFLLPEEVNPSEIAFLSTKRKLRYIGLFNV</sequence>